<evidence type="ECO:0000259" key="1">
    <source>
        <dbReference type="Pfam" id="PF05598"/>
    </source>
</evidence>
<dbReference type="InterPro" id="IPR008490">
    <property type="entry name" value="Transposase_InsH_N"/>
</dbReference>
<comment type="caution">
    <text evidence="2">The sequence shown here is derived from an EMBL/GenBank/DDBJ whole genome shotgun (WGS) entry which is preliminary data.</text>
</comment>
<dbReference type="AlphaFoldDB" id="A0A7W9WTB4"/>
<dbReference type="Pfam" id="PF05598">
    <property type="entry name" value="DUF772"/>
    <property type="match status" value="1"/>
</dbReference>
<sequence length="84" mass="10159">MFKLLFIGYLYGVRSERQLMREVQVNVAYRWFARFRLTDKVPDASTFSRNRRPRCIRRSSMRSCARRWATAWWTAGCFIQTART</sequence>
<evidence type="ECO:0000313" key="2">
    <source>
        <dbReference type="EMBL" id="MBB6103409.1"/>
    </source>
</evidence>
<reference evidence="2 3" key="1">
    <citation type="submission" date="2020-08" db="EMBL/GenBank/DDBJ databases">
        <title>Above-ground endophytic microbial communities from plants in different locations in the United States.</title>
        <authorList>
            <person name="Frank C."/>
        </authorList>
    </citation>
    <scope>NUCLEOTIDE SEQUENCE [LARGE SCALE GENOMIC DNA]</scope>
    <source>
        <strain evidence="2 3">WP4_2_2</strain>
    </source>
</reference>
<dbReference type="Proteomes" id="UP000571554">
    <property type="component" value="Unassembled WGS sequence"/>
</dbReference>
<name>A0A7W9WTB4_9BURK</name>
<feature type="domain" description="Transposase InsH N-terminal" evidence="1">
    <location>
        <begin position="1"/>
        <end position="52"/>
    </location>
</feature>
<dbReference type="EMBL" id="JACHBW010000008">
    <property type="protein sequence ID" value="MBB6103409.1"/>
    <property type="molecule type" value="Genomic_DNA"/>
</dbReference>
<proteinExistence type="predicted"/>
<keyword evidence="3" id="KW-1185">Reference proteome</keyword>
<evidence type="ECO:0000313" key="3">
    <source>
        <dbReference type="Proteomes" id="UP000571554"/>
    </source>
</evidence>
<accession>A0A7W9WTB4</accession>
<organism evidence="2 3">
    <name type="scientific">Paraburkholderia bannensis</name>
    <dbReference type="NCBI Taxonomy" id="765414"/>
    <lineage>
        <taxon>Bacteria</taxon>
        <taxon>Pseudomonadati</taxon>
        <taxon>Pseudomonadota</taxon>
        <taxon>Betaproteobacteria</taxon>
        <taxon>Burkholderiales</taxon>
        <taxon>Burkholderiaceae</taxon>
        <taxon>Paraburkholderia</taxon>
    </lineage>
</organism>
<gene>
    <name evidence="2" type="ORF">F4827_003264</name>
</gene>
<protein>
    <submittedName>
        <fullName evidence="2">Transposase</fullName>
    </submittedName>
</protein>